<name>T1KUP1_TETUR</name>
<reference evidence="2" key="1">
    <citation type="submission" date="2011-08" db="EMBL/GenBank/DDBJ databases">
        <authorList>
            <person name="Rombauts S."/>
        </authorList>
    </citation>
    <scope>NUCLEOTIDE SEQUENCE</scope>
    <source>
        <strain evidence="2">London</strain>
    </source>
</reference>
<proteinExistence type="predicted"/>
<dbReference type="EnsemblMetazoa" id="tetur22g00740.1">
    <property type="protein sequence ID" value="tetur22g00740.1"/>
    <property type="gene ID" value="tetur22g00740"/>
</dbReference>
<dbReference type="Proteomes" id="UP000015104">
    <property type="component" value="Unassembled WGS sequence"/>
</dbReference>
<organism evidence="1 2">
    <name type="scientific">Tetranychus urticae</name>
    <name type="common">Two-spotted spider mite</name>
    <dbReference type="NCBI Taxonomy" id="32264"/>
    <lineage>
        <taxon>Eukaryota</taxon>
        <taxon>Metazoa</taxon>
        <taxon>Ecdysozoa</taxon>
        <taxon>Arthropoda</taxon>
        <taxon>Chelicerata</taxon>
        <taxon>Arachnida</taxon>
        <taxon>Acari</taxon>
        <taxon>Acariformes</taxon>
        <taxon>Trombidiformes</taxon>
        <taxon>Prostigmata</taxon>
        <taxon>Eleutherengona</taxon>
        <taxon>Raphignathae</taxon>
        <taxon>Tetranychoidea</taxon>
        <taxon>Tetranychidae</taxon>
        <taxon>Tetranychus</taxon>
    </lineage>
</organism>
<dbReference type="AlphaFoldDB" id="T1KUP1"/>
<dbReference type="HOGENOM" id="CLU_2576941_0_0_1"/>
<accession>T1KUP1</accession>
<keyword evidence="2" id="KW-1185">Reference proteome</keyword>
<evidence type="ECO:0000313" key="2">
    <source>
        <dbReference type="Proteomes" id="UP000015104"/>
    </source>
</evidence>
<evidence type="ECO:0000313" key="1">
    <source>
        <dbReference type="EnsemblMetazoa" id="tetur22g00740.1"/>
    </source>
</evidence>
<reference evidence="1" key="2">
    <citation type="submission" date="2015-06" db="UniProtKB">
        <authorList>
            <consortium name="EnsemblMetazoa"/>
        </authorList>
    </citation>
    <scope>IDENTIFICATION</scope>
</reference>
<protein>
    <submittedName>
        <fullName evidence="1">Uncharacterized protein</fullName>
    </submittedName>
</protein>
<sequence length="81" mass="9358">MDQIKSHNEYLLLKKSFFSSFHIIIIRLTNFTQKSNSSFLSSSSTFTFATKPDHYNQPSSLLCLPSLSKISTIYFCHFIDI</sequence>
<dbReference type="EMBL" id="CAEY01000578">
    <property type="status" value="NOT_ANNOTATED_CDS"/>
    <property type="molecule type" value="Genomic_DNA"/>
</dbReference>